<keyword evidence="1" id="KW-0472">Membrane</keyword>
<keyword evidence="1" id="KW-1133">Transmembrane helix</keyword>
<dbReference type="InterPro" id="IPR025178">
    <property type="entry name" value="Lnb_N"/>
</dbReference>
<evidence type="ECO:0000259" key="3">
    <source>
        <dbReference type="Pfam" id="PF13387"/>
    </source>
</evidence>
<keyword evidence="1" id="KW-0812">Transmembrane</keyword>
<dbReference type="Proteomes" id="UP000615760">
    <property type="component" value="Unassembled WGS sequence"/>
</dbReference>
<feature type="transmembrane region" description="Helical" evidence="1">
    <location>
        <begin position="301"/>
        <end position="320"/>
    </location>
</feature>
<evidence type="ECO:0000313" key="4">
    <source>
        <dbReference type="EMBL" id="GGB72192.1"/>
    </source>
</evidence>
<keyword evidence="2" id="KW-0732">Signal</keyword>
<feature type="transmembrane region" description="Helical" evidence="1">
    <location>
        <begin position="327"/>
        <end position="344"/>
    </location>
</feature>
<name>A0ABQ1JMF5_9FLAO</name>
<feature type="transmembrane region" description="Helical" evidence="1">
    <location>
        <begin position="247"/>
        <end position="267"/>
    </location>
</feature>
<dbReference type="EMBL" id="BMJE01000002">
    <property type="protein sequence ID" value="GGB72192.1"/>
    <property type="molecule type" value="Genomic_DNA"/>
</dbReference>
<organism evidence="4 5">
    <name type="scientific">Flavobacterium suaedae</name>
    <dbReference type="NCBI Taxonomy" id="1767027"/>
    <lineage>
        <taxon>Bacteria</taxon>
        <taxon>Pseudomonadati</taxon>
        <taxon>Bacteroidota</taxon>
        <taxon>Flavobacteriia</taxon>
        <taxon>Flavobacteriales</taxon>
        <taxon>Flavobacteriaceae</taxon>
        <taxon>Flavobacterium</taxon>
    </lineage>
</organism>
<proteinExistence type="predicted"/>
<accession>A0ABQ1JMF5</accession>
<dbReference type="RefSeq" id="WP_188620167.1">
    <property type="nucleotide sequence ID" value="NZ_BMJE01000002.1"/>
</dbReference>
<protein>
    <recommendedName>
        <fullName evidence="3">Lnb N-terminal periplasmic domain-containing protein</fullName>
    </recommendedName>
</protein>
<feature type="chain" id="PRO_5045157814" description="Lnb N-terminal periplasmic domain-containing protein" evidence="2">
    <location>
        <begin position="24"/>
        <end position="375"/>
    </location>
</feature>
<feature type="transmembrane region" description="Helical" evidence="1">
    <location>
        <begin position="350"/>
        <end position="369"/>
    </location>
</feature>
<evidence type="ECO:0000313" key="5">
    <source>
        <dbReference type="Proteomes" id="UP000615760"/>
    </source>
</evidence>
<feature type="signal peptide" evidence="2">
    <location>
        <begin position="1"/>
        <end position="23"/>
    </location>
</feature>
<dbReference type="Pfam" id="PF13387">
    <property type="entry name" value="Lnb_N"/>
    <property type="match status" value="1"/>
</dbReference>
<sequence length="375" mass="43374">MQSQKLLTLLLFCLLLPFQKLQAQQIPLSDRASVSLLTCGTGEELYATFGHTAIRVYDPLRGIDTVYNFGTFDFSTPNFYLKFVKGDLQYYVSVASYRDFIYEYEYYQRTVYEQELNLSQSQKQGIANELNAILSSDRRFYTYKFIDRNCTTMVADIIADNIDGDISMETSDKGMTNREILYNYLDGHFYEKLGINLMFGYKTDKTADKLFLPNELMEGVSNTVINDKPLSEPIKTVYQGKDKEVPFSFWNSFYSFILVTVLLLFLTKHKIVRITYLLLVGFIGVFFCVIGLFSYHSELTQNYNALLVNPIFLILGLLSFGRNKKIISLFTYLYFLSLLVYVVFMLNKPHLVIILPLLVLNVVTVLRVLRQPEKP</sequence>
<evidence type="ECO:0000256" key="1">
    <source>
        <dbReference type="SAM" id="Phobius"/>
    </source>
</evidence>
<evidence type="ECO:0000256" key="2">
    <source>
        <dbReference type="SAM" id="SignalP"/>
    </source>
</evidence>
<comment type="caution">
    <text evidence="4">The sequence shown here is derived from an EMBL/GenBank/DDBJ whole genome shotgun (WGS) entry which is preliminary data.</text>
</comment>
<gene>
    <name evidence="4" type="ORF">GCM10007424_10220</name>
</gene>
<reference evidence="5" key="1">
    <citation type="journal article" date="2019" name="Int. J. Syst. Evol. Microbiol.">
        <title>The Global Catalogue of Microorganisms (GCM) 10K type strain sequencing project: providing services to taxonomists for standard genome sequencing and annotation.</title>
        <authorList>
            <consortium name="The Broad Institute Genomics Platform"/>
            <consortium name="The Broad Institute Genome Sequencing Center for Infectious Disease"/>
            <person name="Wu L."/>
            <person name="Ma J."/>
        </authorList>
    </citation>
    <scope>NUCLEOTIDE SEQUENCE [LARGE SCALE GENOMIC DNA]</scope>
    <source>
        <strain evidence="5">CGMCC 1.15461</strain>
    </source>
</reference>
<feature type="transmembrane region" description="Helical" evidence="1">
    <location>
        <begin position="274"/>
        <end position="295"/>
    </location>
</feature>
<keyword evidence="5" id="KW-1185">Reference proteome</keyword>
<feature type="domain" description="Lnb N-terminal periplasmic" evidence="3">
    <location>
        <begin position="30"/>
        <end position="169"/>
    </location>
</feature>